<comment type="subcellular location">
    <subcellularLocation>
        <location evidence="1">Membrane</location>
    </subcellularLocation>
</comment>
<feature type="domain" description="Cytochrome b5 heme-binding" evidence="9">
    <location>
        <begin position="50"/>
        <end position="125"/>
    </location>
</feature>
<dbReference type="InterPro" id="IPR001199">
    <property type="entry name" value="Cyt_B5-like_heme/steroid-bd"/>
</dbReference>
<dbReference type="InterPro" id="IPR036400">
    <property type="entry name" value="Cyt_B5-like_heme/steroid_sf"/>
</dbReference>
<feature type="region of interest" description="Disordered" evidence="8">
    <location>
        <begin position="14"/>
        <end position="43"/>
    </location>
</feature>
<dbReference type="KEGG" id="dfa:DFA_11266"/>
<dbReference type="EMBL" id="GL883029">
    <property type="protein sequence ID" value="EGG13505.1"/>
    <property type="molecule type" value="Genomic_DNA"/>
</dbReference>
<keyword evidence="4" id="KW-0479">Metal-binding</keyword>
<dbReference type="Pfam" id="PF00173">
    <property type="entry name" value="Cyt-b5"/>
    <property type="match status" value="1"/>
</dbReference>
<evidence type="ECO:0000256" key="7">
    <source>
        <dbReference type="ARBA" id="ARBA00038168"/>
    </source>
</evidence>
<dbReference type="SUPFAM" id="SSF55856">
    <property type="entry name" value="Cytochrome b5-like heme/steroid binding domain"/>
    <property type="match status" value="1"/>
</dbReference>
<evidence type="ECO:0000256" key="4">
    <source>
        <dbReference type="ARBA" id="ARBA00022723"/>
    </source>
</evidence>
<dbReference type="Proteomes" id="UP000007797">
    <property type="component" value="Unassembled WGS sequence"/>
</dbReference>
<dbReference type="FunFam" id="3.10.120.10:FF:000002">
    <property type="entry name" value="Cytochrome b5 type B"/>
    <property type="match status" value="1"/>
</dbReference>
<dbReference type="PRINTS" id="PR00363">
    <property type="entry name" value="CYTOCHROMEB5"/>
</dbReference>
<dbReference type="GO" id="GO:0016020">
    <property type="term" value="C:membrane"/>
    <property type="evidence" value="ECO:0007669"/>
    <property type="project" value="UniProtKB-SubCell"/>
</dbReference>
<feature type="compositionally biased region" description="Low complexity" evidence="8">
    <location>
        <begin position="19"/>
        <end position="43"/>
    </location>
</feature>
<proteinExistence type="inferred from homology"/>
<dbReference type="AlphaFoldDB" id="F4QFQ2"/>
<dbReference type="GO" id="GO:0020037">
    <property type="term" value="F:heme binding"/>
    <property type="evidence" value="ECO:0007669"/>
    <property type="project" value="TreeGrafter"/>
</dbReference>
<dbReference type="OrthoDB" id="14671at2759"/>
<dbReference type="PANTHER" id="PTHR19359">
    <property type="entry name" value="CYTOCHROME B5"/>
    <property type="match status" value="1"/>
</dbReference>
<evidence type="ECO:0000313" key="10">
    <source>
        <dbReference type="EMBL" id="EGG13505.1"/>
    </source>
</evidence>
<evidence type="ECO:0000313" key="11">
    <source>
        <dbReference type="Proteomes" id="UP000007797"/>
    </source>
</evidence>
<organism evidence="10 11">
    <name type="scientific">Cavenderia fasciculata</name>
    <name type="common">Slime mold</name>
    <name type="synonym">Dictyostelium fasciculatum</name>
    <dbReference type="NCBI Taxonomy" id="261658"/>
    <lineage>
        <taxon>Eukaryota</taxon>
        <taxon>Amoebozoa</taxon>
        <taxon>Evosea</taxon>
        <taxon>Eumycetozoa</taxon>
        <taxon>Dictyostelia</taxon>
        <taxon>Acytosteliales</taxon>
        <taxon>Cavenderiaceae</taxon>
        <taxon>Cavenderia</taxon>
    </lineage>
</organism>
<evidence type="ECO:0000256" key="8">
    <source>
        <dbReference type="SAM" id="MobiDB-lite"/>
    </source>
</evidence>
<keyword evidence="11" id="KW-1185">Reference proteome</keyword>
<evidence type="ECO:0000256" key="3">
    <source>
        <dbReference type="ARBA" id="ARBA00022692"/>
    </source>
</evidence>
<comment type="similarity">
    <text evidence="7">Belongs to the cytochrome b5 family.</text>
</comment>
<evidence type="ECO:0000256" key="1">
    <source>
        <dbReference type="ARBA" id="ARBA00004370"/>
    </source>
</evidence>
<dbReference type="Gene3D" id="3.10.120.10">
    <property type="entry name" value="Cytochrome b5-like heme/steroid binding domain"/>
    <property type="match status" value="1"/>
</dbReference>
<dbReference type="SMART" id="SM01117">
    <property type="entry name" value="Cyt-b5"/>
    <property type="match status" value="1"/>
</dbReference>
<keyword evidence="3" id="KW-0812">Transmembrane</keyword>
<reference evidence="11" key="1">
    <citation type="journal article" date="2011" name="Genome Res.">
        <title>Phylogeny-wide analysis of social amoeba genomes highlights ancient origins for complex intercellular communication.</title>
        <authorList>
            <person name="Heidel A.J."/>
            <person name="Lawal H.M."/>
            <person name="Felder M."/>
            <person name="Schilde C."/>
            <person name="Helps N.R."/>
            <person name="Tunggal B."/>
            <person name="Rivero F."/>
            <person name="John U."/>
            <person name="Schleicher M."/>
            <person name="Eichinger L."/>
            <person name="Platzer M."/>
            <person name="Noegel A.A."/>
            <person name="Schaap P."/>
            <person name="Gloeckner G."/>
        </authorList>
    </citation>
    <scope>NUCLEOTIDE SEQUENCE [LARGE SCALE GENOMIC DNA]</scope>
    <source>
        <strain evidence="11">SH3</strain>
    </source>
</reference>
<keyword evidence="5" id="KW-0408">Iron</keyword>
<dbReference type="OMA" id="VKEEGPY"/>
<dbReference type="InterPro" id="IPR050668">
    <property type="entry name" value="Cytochrome_b5"/>
</dbReference>
<sequence length="134" mass="14986">MGDTEPLVIYHLNDPAIQPSNNSNNTNSSVNNNNNNVTSNIPITTSTPENTFYTMDQVKKHNKATDLWMVIQSNVYDLTPFFDQHPGGSIILEGAGKDSTYLFEDIGHSDDAYDMLDQYLIGKLLQSPNIRDSF</sequence>
<evidence type="ECO:0000256" key="5">
    <source>
        <dbReference type="ARBA" id="ARBA00023004"/>
    </source>
</evidence>
<dbReference type="GO" id="GO:0046872">
    <property type="term" value="F:metal ion binding"/>
    <property type="evidence" value="ECO:0007669"/>
    <property type="project" value="UniProtKB-KW"/>
</dbReference>
<evidence type="ECO:0000256" key="6">
    <source>
        <dbReference type="ARBA" id="ARBA00023136"/>
    </source>
</evidence>
<dbReference type="STRING" id="1054147.F4QFQ2"/>
<dbReference type="PANTHER" id="PTHR19359:SF119">
    <property type="entry name" value="CYTOCHROME B5 C"/>
    <property type="match status" value="1"/>
</dbReference>
<protein>
    <submittedName>
        <fullName evidence="10">Cytochrome b5 C</fullName>
    </submittedName>
</protein>
<gene>
    <name evidence="10" type="primary">cyb5C</name>
    <name evidence="10" type="ORF">DFA_11266</name>
</gene>
<dbReference type="PROSITE" id="PS50255">
    <property type="entry name" value="CYTOCHROME_B5_2"/>
    <property type="match status" value="1"/>
</dbReference>
<evidence type="ECO:0000259" key="9">
    <source>
        <dbReference type="PROSITE" id="PS50255"/>
    </source>
</evidence>
<keyword evidence="6" id="KW-0472">Membrane</keyword>
<keyword evidence="2" id="KW-0349">Heme</keyword>
<dbReference type="RefSeq" id="XP_004350209.1">
    <property type="nucleotide sequence ID" value="XM_004350159.1"/>
</dbReference>
<accession>F4QFQ2</accession>
<dbReference type="GeneID" id="14865896"/>
<name>F4QFQ2_CACFS</name>
<evidence type="ECO:0000256" key="2">
    <source>
        <dbReference type="ARBA" id="ARBA00022617"/>
    </source>
</evidence>